<feature type="transmembrane region" description="Helical" evidence="6">
    <location>
        <begin position="262"/>
        <end position="283"/>
    </location>
</feature>
<feature type="transmembrane region" description="Helical" evidence="6">
    <location>
        <begin position="190"/>
        <end position="213"/>
    </location>
</feature>
<dbReference type="PANTHER" id="PTHR23501">
    <property type="entry name" value="MAJOR FACILITATOR SUPERFAMILY"/>
    <property type="match status" value="1"/>
</dbReference>
<protein>
    <recommendedName>
        <fullName evidence="7">Major facilitator superfamily (MFS) profile domain-containing protein</fullName>
    </recommendedName>
</protein>
<evidence type="ECO:0000256" key="2">
    <source>
        <dbReference type="ARBA" id="ARBA00022448"/>
    </source>
</evidence>
<feature type="transmembrane region" description="Helical" evidence="6">
    <location>
        <begin position="133"/>
        <end position="153"/>
    </location>
</feature>
<evidence type="ECO:0000259" key="7">
    <source>
        <dbReference type="PROSITE" id="PS50850"/>
    </source>
</evidence>
<dbReference type="InterPro" id="IPR020846">
    <property type="entry name" value="MFS_dom"/>
</dbReference>
<comment type="subcellular location">
    <subcellularLocation>
        <location evidence="1">Cell membrane</location>
        <topology evidence="1">Multi-pass membrane protein</topology>
    </subcellularLocation>
</comment>
<feature type="transmembrane region" description="Helical" evidence="6">
    <location>
        <begin position="45"/>
        <end position="63"/>
    </location>
</feature>
<keyword evidence="2" id="KW-0813">Transport</keyword>
<evidence type="ECO:0000313" key="8">
    <source>
        <dbReference type="EMBL" id="RAL26004.1"/>
    </source>
</evidence>
<keyword evidence="4 6" id="KW-1133">Transmembrane helix</keyword>
<dbReference type="AlphaFoldDB" id="A0A364K6T4"/>
<dbReference type="Gene3D" id="1.20.1250.20">
    <property type="entry name" value="MFS general substrate transporter like domains"/>
    <property type="match status" value="1"/>
</dbReference>
<name>A0A364K6T4_9BACL</name>
<evidence type="ECO:0000256" key="4">
    <source>
        <dbReference type="ARBA" id="ARBA00022989"/>
    </source>
</evidence>
<evidence type="ECO:0000256" key="3">
    <source>
        <dbReference type="ARBA" id="ARBA00022692"/>
    </source>
</evidence>
<organism evidence="8 9">
    <name type="scientific">Thermoflavimicrobium daqui</name>
    <dbReference type="NCBI Taxonomy" id="2137476"/>
    <lineage>
        <taxon>Bacteria</taxon>
        <taxon>Bacillati</taxon>
        <taxon>Bacillota</taxon>
        <taxon>Bacilli</taxon>
        <taxon>Bacillales</taxon>
        <taxon>Thermoactinomycetaceae</taxon>
        <taxon>Thermoflavimicrobium</taxon>
    </lineage>
</organism>
<keyword evidence="3 6" id="KW-0812">Transmembrane</keyword>
<comment type="caution">
    <text evidence="8">The sequence shown here is derived from an EMBL/GenBank/DDBJ whole genome shotgun (WGS) entry which is preliminary data.</text>
</comment>
<feature type="transmembrane region" description="Helical" evidence="6">
    <location>
        <begin position="295"/>
        <end position="314"/>
    </location>
</feature>
<sequence>MVNVKKFSMMSSTIAIYLSALDMVVLIPALNWINREFMLSIRWGVWAVAIYLISFAVALPLMERWASLVGRRKEMGYALLFFSSGAVLSAVSHNWLLFLFGRGLQAFGASGMVPFLSQRFYRLFHISRTKGFRLIWIALLILTPIFSVTWISLLGWRSFFLLYLLLAFFLFFLLNKWLPQKMMGTRHTSFSWGTPIFGLIVILLMLAMTRIYLPLGFRAWIHPRVLPLLILALGLIVILFMVERKKRYPFFEPHLFGKPYLWLLYIIIMMTGFSWAILVLLPWWFTHFFHQHDLWYGGILALILAASVVTVWVTQKWVEQISFSVIAGCGFICAAVSYILLFWIQNMWLILLLFVLLGIGMGLTISAPVHHVLFRMVEPERWRSGLTVLGMFRAAGGSLGLVVMAQLLNVWEPGLSRWYDPNYPVNPSLDIAFGYMFNLAAQSAVIGVILSFFLWWRGKRGYLQ</sequence>
<dbReference type="InterPro" id="IPR036259">
    <property type="entry name" value="MFS_trans_sf"/>
</dbReference>
<keyword evidence="5 6" id="KW-0472">Membrane</keyword>
<dbReference type="Proteomes" id="UP000251213">
    <property type="component" value="Unassembled WGS sequence"/>
</dbReference>
<feature type="transmembrane region" description="Helical" evidence="6">
    <location>
        <begin position="12"/>
        <end position="33"/>
    </location>
</feature>
<dbReference type="OrthoDB" id="102502at2"/>
<gene>
    <name evidence="8" type="ORF">DL897_08045</name>
</gene>
<dbReference type="EMBL" id="QJKK01000003">
    <property type="protein sequence ID" value="RAL26004.1"/>
    <property type="molecule type" value="Genomic_DNA"/>
</dbReference>
<evidence type="ECO:0000256" key="1">
    <source>
        <dbReference type="ARBA" id="ARBA00004651"/>
    </source>
</evidence>
<reference evidence="8 9" key="1">
    <citation type="submission" date="2018-06" db="EMBL/GenBank/DDBJ databases">
        <title>Thermoflavimicrobium daqus sp. nov., a thermophilic microbe isolated from Moutai-flavour Daqu.</title>
        <authorList>
            <person name="Wang X."/>
            <person name="Zhou H."/>
        </authorList>
    </citation>
    <scope>NUCLEOTIDE SEQUENCE [LARGE SCALE GENOMIC DNA]</scope>
    <source>
        <strain evidence="8 9">FBKL4.011</strain>
    </source>
</reference>
<feature type="transmembrane region" description="Helical" evidence="6">
    <location>
        <begin position="225"/>
        <end position="242"/>
    </location>
</feature>
<dbReference type="Pfam" id="PF07690">
    <property type="entry name" value="MFS_1"/>
    <property type="match status" value="1"/>
</dbReference>
<feature type="domain" description="Major facilitator superfamily (MFS) profile" evidence="7">
    <location>
        <begin position="8"/>
        <end position="459"/>
    </location>
</feature>
<evidence type="ECO:0000313" key="9">
    <source>
        <dbReference type="Proteomes" id="UP000251213"/>
    </source>
</evidence>
<dbReference type="Gene3D" id="1.20.1720.10">
    <property type="entry name" value="Multidrug resistance protein D"/>
    <property type="match status" value="1"/>
</dbReference>
<dbReference type="InterPro" id="IPR011701">
    <property type="entry name" value="MFS"/>
</dbReference>
<feature type="transmembrane region" description="Helical" evidence="6">
    <location>
        <begin position="159"/>
        <end position="178"/>
    </location>
</feature>
<dbReference type="RefSeq" id="WP_113658618.1">
    <property type="nucleotide sequence ID" value="NZ_KZ845665.1"/>
</dbReference>
<keyword evidence="9" id="KW-1185">Reference proteome</keyword>
<feature type="transmembrane region" description="Helical" evidence="6">
    <location>
        <begin position="386"/>
        <end position="411"/>
    </location>
</feature>
<dbReference type="PANTHER" id="PTHR23501:SF191">
    <property type="entry name" value="VACUOLAR BASIC AMINO ACID TRANSPORTER 4"/>
    <property type="match status" value="1"/>
</dbReference>
<feature type="transmembrane region" description="Helical" evidence="6">
    <location>
        <begin position="75"/>
        <end position="97"/>
    </location>
</feature>
<feature type="transmembrane region" description="Helical" evidence="6">
    <location>
        <begin position="321"/>
        <end position="344"/>
    </location>
</feature>
<dbReference type="GO" id="GO:0022857">
    <property type="term" value="F:transmembrane transporter activity"/>
    <property type="evidence" value="ECO:0007669"/>
    <property type="project" value="InterPro"/>
</dbReference>
<dbReference type="PROSITE" id="PS50850">
    <property type="entry name" value="MFS"/>
    <property type="match status" value="1"/>
</dbReference>
<proteinExistence type="predicted"/>
<dbReference type="GO" id="GO:0005886">
    <property type="term" value="C:plasma membrane"/>
    <property type="evidence" value="ECO:0007669"/>
    <property type="project" value="UniProtKB-SubCell"/>
</dbReference>
<feature type="transmembrane region" description="Helical" evidence="6">
    <location>
        <begin position="431"/>
        <end position="456"/>
    </location>
</feature>
<evidence type="ECO:0000256" key="5">
    <source>
        <dbReference type="ARBA" id="ARBA00023136"/>
    </source>
</evidence>
<evidence type="ECO:0000256" key="6">
    <source>
        <dbReference type="SAM" id="Phobius"/>
    </source>
</evidence>
<reference evidence="8 9" key="2">
    <citation type="submission" date="2018-06" db="EMBL/GenBank/DDBJ databases">
        <authorList>
            <person name="Zhirakovskaya E."/>
        </authorList>
    </citation>
    <scope>NUCLEOTIDE SEQUENCE [LARGE SCALE GENOMIC DNA]</scope>
    <source>
        <strain evidence="8 9">FBKL4.011</strain>
    </source>
</reference>
<accession>A0A364K6T4</accession>
<feature type="transmembrane region" description="Helical" evidence="6">
    <location>
        <begin position="350"/>
        <end position="374"/>
    </location>
</feature>
<dbReference type="SUPFAM" id="SSF103473">
    <property type="entry name" value="MFS general substrate transporter"/>
    <property type="match status" value="1"/>
</dbReference>